<dbReference type="PANTHER" id="PTHR23188">
    <property type="entry name" value="RNA POLYMERASE II-ASSOCIATED FACTOR 1 HOMOLOG"/>
    <property type="match status" value="1"/>
</dbReference>
<organism evidence="5 6">
    <name type="scientific">Rhypophila decipiens</name>
    <dbReference type="NCBI Taxonomy" id="261697"/>
    <lineage>
        <taxon>Eukaryota</taxon>
        <taxon>Fungi</taxon>
        <taxon>Dikarya</taxon>
        <taxon>Ascomycota</taxon>
        <taxon>Pezizomycotina</taxon>
        <taxon>Sordariomycetes</taxon>
        <taxon>Sordariomycetidae</taxon>
        <taxon>Sordariales</taxon>
        <taxon>Naviculisporaceae</taxon>
        <taxon>Rhypophila</taxon>
    </lineage>
</organism>
<evidence type="ECO:0000256" key="3">
    <source>
        <dbReference type="ARBA" id="ARBA00023242"/>
    </source>
</evidence>
<accession>A0AAN6XU33</accession>
<protein>
    <submittedName>
        <fullName evidence="5">RNA polymerase II-associated</fullName>
    </submittedName>
</protein>
<dbReference type="Proteomes" id="UP001301769">
    <property type="component" value="Unassembled WGS sequence"/>
</dbReference>
<evidence type="ECO:0000256" key="4">
    <source>
        <dbReference type="SAM" id="MobiDB-lite"/>
    </source>
</evidence>
<comment type="caution">
    <text evidence="5">The sequence shown here is derived from an EMBL/GenBank/DDBJ whole genome shotgun (WGS) entry which is preliminary data.</text>
</comment>
<dbReference type="Pfam" id="PF03985">
    <property type="entry name" value="Paf1"/>
    <property type="match status" value="1"/>
</dbReference>
<evidence type="ECO:0000256" key="1">
    <source>
        <dbReference type="ARBA" id="ARBA00004123"/>
    </source>
</evidence>
<proteinExistence type="inferred from homology"/>
<feature type="region of interest" description="Disordered" evidence="4">
    <location>
        <begin position="144"/>
        <end position="175"/>
    </location>
</feature>
<dbReference type="AlphaFoldDB" id="A0AAN6XU33"/>
<gene>
    <name evidence="5" type="ORF">QBC37DRAFT_121063</name>
</gene>
<comment type="subcellular location">
    <subcellularLocation>
        <location evidence="1">Nucleus</location>
    </subcellularLocation>
</comment>
<dbReference type="EMBL" id="MU858377">
    <property type="protein sequence ID" value="KAK4206610.1"/>
    <property type="molecule type" value="Genomic_DNA"/>
</dbReference>
<dbReference type="GO" id="GO:0003682">
    <property type="term" value="F:chromatin binding"/>
    <property type="evidence" value="ECO:0007669"/>
    <property type="project" value="TreeGrafter"/>
</dbReference>
<keyword evidence="6" id="KW-1185">Reference proteome</keyword>
<comment type="similarity">
    <text evidence="2">Belongs to the PAF1 family.</text>
</comment>
<feature type="compositionally biased region" description="Acidic residues" evidence="4">
    <location>
        <begin position="469"/>
        <end position="482"/>
    </location>
</feature>
<evidence type="ECO:0000313" key="6">
    <source>
        <dbReference type="Proteomes" id="UP001301769"/>
    </source>
</evidence>
<dbReference type="GO" id="GO:0016593">
    <property type="term" value="C:Cdc73/Paf1 complex"/>
    <property type="evidence" value="ECO:0007669"/>
    <property type="project" value="InterPro"/>
</dbReference>
<name>A0AAN6XU33_9PEZI</name>
<keyword evidence="3" id="KW-0539">Nucleus</keyword>
<feature type="region of interest" description="Disordered" evidence="4">
    <location>
        <begin position="1"/>
        <end position="20"/>
    </location>
</feature>
<dbReference type="InterPro" id="IPR007133">
    <property type="entry name" value="RNA_pol_II-assoc_Paf1"/>
</dbReference>
<evidence type="ECO:0000313" key="5">
    <source>
        <dbReference type="EMBL" id="KAK4206610.1"/>
    </source>
</evidence>
<sequence>MSSSQSRSGGGSGGERMIHQDYIARIRYSNALPPPPNPPKLLNIPNQGLTRFTQASFHSRLVRDQPFNIEVDAELGMPLDLVGMPGVFDGDESSIQAPPQAPPVHPRDRDLLRPISTLGKSKASDTSVSFLRRTEYIASSASKPKDNNIFLKPSNSAARNRPEKRKAVPTEPDKGTPAWIKRRIEASFEVARKNLQDPSRVRHPSNPRLRVKSCLPFLPDLESFPDSGAYVTVKFSSAPVSMGDAYDTRLTSGILKPMERNAVEQAAWEAAHDAYEQDPVNNPRPSNIMNYHFYLPPDVETGHRFRAKFDVENEQRDLPQLYNSKCPSGPCFRFPRVRAYETIQEKEMDHDTKYAEEIILAFNDDESDGRPDADNSQAAVYYYPIMQRSTIRNQRSKNIARNIGITDEDEHIVDELEVTVNDPDEELKAELQKFKEQPIGFFPGADEEDEQVRAASPDAEGGEVIGHNDDDDEDQDADGERD</sequence>
<feature type="compositionally biased region" description="Basic and acidic residues" evidence="4">
    <location>
        <begin position="165"/>
        <end position="174"/>
    </location>
</feature>
<reference evidence="5" key="2">
    <citation type="submission" date="2023-05" db="EMBL/GenBank/DDBJ databases">
        <authorList>
            <consortium name="Lawrence Berkeley National Laboratory"/>
            <person name="Steindorff A."/>
            <person name="Hensen N."/>
            <person name="Bonometti L."/>
            <person name="Westerberg I."/>
            <person name="Brannstrom I.O."/>
            <person name="Guillou S."/>
            <person name="Cros-Aarteil S."/>
            <person name="Calhoun S."/>
            <person name="Haridas S."/>
            <person name="Kuo A."/>
            <person name="Mondo S."/>
            <person name="Pangilinan J."/>
            <person name="Riley R."/>
            <person name="Labutti K."/>
            <person name="Andreopoulos B."/>
            <person name="Lipzen A."/>
            <person name="Chen C."/>
            <person name="Yanf M."/>
            <person name="Daum C."/>
            <person name="Ng V."/>
            <person name="Clum A."/>
            <person name="Ohm R."/>
            <person name="Martin F."/>
            <person name="Silar P."/>
            <person name="Natvig D."/>
            <person name="Lalanne C."/>
            <person name="Gautier V."/>
            <person name="Ament-Velasquez S.L."/>
            <person name="Kruys A."/>
            <person name="Hutchinson M.I."/>
            <person name="Powell A.J."/>
            <person name="Barry K."/>
            <person name="Miller A.N."/>
            <person name="Grigoriev I.V."/>
            <person name="Debuchy R."/>
            <person name="Gladieux P."/>
            <person name="Thoren M.H."/>
            <person name="Johannesson H."/>
        </authorList>
    </citation>
    <scope>NUCLEOTIDE SEQUENCE</scope>
    <source>
        <strain evidence="5">PSN293</strain>
    </source>
</reference>
<evidence type="ECO:0000256" key="2">
    <source>
        <dbReference type="ARBA" id="ARBA00007560"/>
    </source>
</evidence>
<dbReference type="PANTHER" id="PTHR23188:SF12">
    <property type="entry name" value="RNA POLYMERASE II-ASSOCIATED FACTOR 1 HOMOLOG"/>
    <property type="match status" value="1"/>
</dbReference>
<dbReference type="GO" id="GO:0000993">
    <property type="term" value="F:RNA polymerase II complex binding"/>
    <property type="evidence" value="ECO:0007669"/>
    <property type="project" value="TreeGrafter"/>
</dbReference>
<feature type="region of interest" description="Disordered" evidence="4">
    <location>
        <begin position="433"/>
        <end position="482"/>
    </location>
</feature>
<reference evidence="5" key="1">
    <citation type="journal article" date="2023" name="Mol. Phylogenet. Evol.">
        <title>Genome-scale phylogeny and comparative genomics of the fungal order Sordariales.</title>
        <authorList>
            <person name="Hensen N."/>
            <person name="Bonometti L."/>
            <person name="Westerberg I."/>
            <person name="Brannstrom I.O."/>
            <person name="Guillou S."/>
            <person name="Cros-Aarteil S."/>
            <person name="Calhoun S."/>
            <person name="Haridas S."/>
            <person name="Kuo A."/>
            <person name="Mondo S."/>
            <person name="Pangilinan J."/>
            <person name="Riley R."/>
            <person name="LaButti K."/>
            <person name="Andreopoulos B."/>
            <person name="Lipzen A."/>
            <person name="Chen C."/>
            <person name="Yan M."/>
            <person name="Daum C."/>
            <person name="Ng V."/>
            <person name="Clum A."/>
            <person name="Steindorff A."/>
            <person name="Ohm R.A."/>
            <person name="Martin F."/>
            <person name="Silar P."/>
            <person name="Natvig D.O."/>
            <person name="Lalanne C."/>
            <person name="Gautier V."/>
            <person name="Ament-Velasquez S.L."/>
            <person name="Kruys A."/>
            <person name="Hutchinson M.I."/>
            <person name="Powell A.J."/>
            <person name="Barry K."/>
            <person name="Miller A.N."/>
            <person name="Grigoriev I.V."/>
            <person name="Debuchy R."/>
            <person name="Gladieux P."/>
            <person name="Hiltunen Thoren M."/>
            <person name="Johannesson H."/>
        </authorList>
    </citation>
    <scope>NUCLEOTIDE SEQUENCE</scope>
    <source>
        <strain evidence="5">PSN293</strain>
    </source>
</reference>
<dbReference type="GO" id="GO:0006368">
    <property type="term" value="P:transcription elongation by RNA polymerase II"/>
    <property type="evidence" value="ECO:0007669"/>
    <property type="project" value="InterPro"/>
</dbReference>